<protein>
    <submittedName>
        <fullName evidence="1">Uncharacterized protein</fullName>
    </submittedName>
</protein>
<dbReference type="AlphaFoldDB" id="A0A843UVI2"/>
<reference evidence="1" key="1">
    <citation type="submission" date="2017-07" db="EMBL/GenBank/DDBJ databases">
        <title>Taro Niue Genome Assembly and Annotation.</title>
        <authorList>
            <person name="Atibalentja N."/>
            <person name="Keating K."/>
            <person name="Fields C.J."/>
        </authorList>
    </citation>
    <scope>NUCLEOTIDE SEQUENCE</scope>
    <source>
        <strain evidence="1">Niue_2</strain>
        <tissue evidence="1">Leaf</tissue>
    </source>
</reference>
<dbReference type="EMBL" id="NMUH01001222">
    <property type="protein sequence ID" value="MQL90232.1"/>
    <property type="molecule type" value="Genomic_DNA"/>
</dbReference>
<proteinExistence type="predicted"/>
<organism evidence="1 2">
    <name type="scientific">Colocasia esculenta</name>
    <name type="common">Wild taro</name>
    <name type="synonym">Arum esculentum</name>
    <dbReference type="NCBI Taxonomy" id="4460"/>
    <lineage>
        <taxon>Eukaryota</taxon>
        <taxon>Viridiplantae</taxon>
        <taxon>Streptophyta</taxon>
        <taxon>Embryophyta</taxon>
        <taxon>Tracheophyta</taxon>
        <taxon>Spermatophyta</taxon>
        <taxon>Magnoliopsida</taxon>
        <taxon>Liliopsida</taxon>
        <taxon>Araceae</taxon>
        <taxon>Aroideae</taxon>
        <taxon>Colocasieae</taxon>
        <taxon>Colocasia</taxon>
    </lineage>
</organism>
<evidence type="ECO:0000313" key="1">
    <source>
        <dbReference type="EMBL" id="MQL90232.1"/>
    </source>
</evidence>
<keyword evidence="2" id="KW-1185">Reference proteome</keyword>
<sequence length="348" mass="37490">MVLLGVPRVPVHPVLGTRGLVLFRGCYRYLGPPVHAPPLREFSNDGSAQVTDSGAKGKTIGTAAYNRMGPQLVRAVVVHVWCVLDGGSLASLFREGCRQEPDAGEQKEWPVCPSLSCQWRWLGCSCCDIVSQSWTGCPYWALFARLTPYFLQTFLERDAPGIPLSRACERLPCRPRWPIVARVALSSSFLSPIFFGGTVAGFSGGLVPVLTGGIGHHCVCSVVGSSSAVRSWSSLRLAGWFNLVLVVVVFSRRPTALDPVPIVAYVSGLGASPPVLVSFAVHCRGYGLLSHHLSLLNMVCTGCASLSSASKIASFKSKHYTLRASCSPVDVYFSPSRESGRMECDVEN</sequence>
<gene>
    <name evidence="1" type="ORF">Taro_022827</name>
</gene>
<name>A0A843UVI2_COLES</name>
<accession>A0A843UVI2</accession>
<comment type="caution">
    <text evidence="1">The sequence shown here is derived from an EMBL/GenBank/DDBJ whole genome shotgun (WGS) entry which is preliminary data.</text>
</comment>
<dbReference type="Proteomes" id="UP000652761">
    <property type="component" value="Unassembled WGS sequence"/>
</dbReference>
<evidence type="ECO:0000313" key="2">
    <source>
        <dbReference type="Proteomes" id="UP000652761"/>
    </source>
</evidence>